<evidence type="ECO:0000256" key="6">
    <source>
        <dbReference type="ARBA" id="ARBA00023295"/>
    </source>
</evidence>
<keyword evidence="12" id="KW-1185">Reference proteome</keyword>
<keyword evidence="5" id="KW-0119">Carbohydrate metabolism</keyword>
<dbReference type="Gene3D" id="1.50.10.10">
    <property type="match status" value="1"/>
</dbReference>
<evidence type="ECO:0000256" key="2">
    <source>
        <dbReference type="ARBA" id="ARBA00006188"/>
    </source>
</evidence>
<accession>A0A9P6VZS0</accession>
<comment type="caution">
    <text evidence="11">The sequence shown here is derived from an EMBL/GenBank/DDBJ whole genome shotgun (WGS) entry which is preliminary data.</text>
</comment>
<dbReference type="PANTHER" id="PTHR31616:SF9">
    <property type="entry name" value="GLUCOAMYLASE, INTRACELLULAR SPORULATION-SPECIFIC"/>
    <property type="match status" value="1"/>
</dbReference>
<evidence type="ECO:0000256" key="9">
    <source>
        <dbReference type="ARBA" id="ARBA00033473"/>
    </source>
</evidence>
<dbReference type="OrthoDB" id="6123450at2759"/>
<evidence type="ECO:0000256" key="7">
    <source>
        <dbReference type="ARBA" id="ARBA00023326"/>
    </source>
</evidence>
<dbReference type="GO" id="GO:0004339">
    <property type="term" value="F:glucan 1,4-alpha-glucosidase activity"/>
    <property type="evidence" value="ECO:0007669"/>
    <property type="project" value="UniProtKB-EC"/>
</dbReference>
<evidence type="ECO:0000256" key="4">
    <source>
        <dbReference type="ARBA" id="ARBA00022801"/>
    </source>
</evidence>
<dbReference type="Proteomes" id="UP000750334">
    <property type="component" value="Unassembled WGS sequence"/>
</dbReference>
<dbReference type="SUPFAM" id="SSF48208">
    <property type="entry name" value="Six-hairpin glycosidases"/>
    <property type="match status" value="1"/>
</dbReference>
<evidence type="ECO:0000313" key="12">
    <source>
        <dbReference type="Proteomes" id="UP000750334"/>
    </source>
</evidence>
<dbReference type="InterPro" id="IPR008928">
    <property type="entry name" value="6-hairpin_glycosidase_sf"/>
</dbReference>
<gene>
    <name evidence="11" type="ORF">C6P45_002089</name>
</gene>
<organism evidence="11 12">
    <name type="scientific">Maudiozyma exigua</name>
    <name type="common">Yeast</name>
    <name type="synonym">Kazachstania exigua</name>
    <dbReference type="NCBI Taxonomy" id="34358"/>
    <lineage>
        <taxon>Eukaryota</taxon>
        <taxon>Fungi</taxon>
        <taxon>Dikarya</taxon>
        <taxon>Ascomycota</taxon>
        <taxon>Saccharomycotina</taxon>
        <taxon>Saccharomycetes</taxon>
        <taxon>Saccharomycetales</taxon>
        <taxon>Saccharomycetaceae</taxon>
        <taxon>Maudiozyma</taxon>
    </lineage>
</organism>
<dbReference type="EC" id="3.2.1.3" evidence="3"/>
<comment type="catalytic activity">
    <reaction evidence="1">
        <text>Hydrolysis of terminal (1-&gt;4)-linked alpha-D-glucose residues successively from non-reducing ends of the chains with release of beta-D-glucose.</text>
        <dbReference type="EC" id="3.2.1.3"/>
    </reaction>
</comment>
<dbReference type="PANTHER" id="PTHR31616">
    <property type="entry name" value="TREHALASE"/>
    <property type="match status" value="1"/>
</dbReference>
<dbReference type="InterPro" id="IPR011613">
    <property type="entry name" value="GH15-like"/>
</dbReference>
<evidence type="ECO:0000256" key="1">
    <source>
        <dbReference type="ARBA" id="ARBA00001863"/>
    </source>
</evidence>
<name>A0A9P6VZS0_MAUEX</name>
<dbReference type="GO" id="GO:0000272">
    <property type="term" value="P:polysaccharide catabolic process"/>
    <property type="evidence" value="ECO:0007669"/>
    <property type="project" value="UniProtKB-KW"/>
</dbReference>
<evidence type="ECO:0000256" key="3">
    <source>
        <dbReference type="ARBA" id="ARBA00012593"/>
    </source>
</evidence>
<reference evidence="11 12" key="1">
    <citation type="submission" date="2020-11" db="EMBL/GenBank/DDBJ databases">
        <title>Kefir isolates.</title>
        <authorList>
            <person name="Marcisauskas S."/>
            <person name="Kim Y."/>
            <person name="Blasche S."/>
        </authorList>
    </citation>
    <scope>NUCLEOTIDE SEQUENCE [LARGE SCALE GENOMIC DNA]</scope>
    <source>
        <strain evidence="11 12">OG2</strain>
    </source>
</reference>
<dbReference type="Pfam" id="PF00723">
    <property type="entry name" value="Glyco_hydro_15"/>
    <property type="match status" value="1"/>
</dbReference>
<keyword evidence="4" id="KW-0378">Hydrolase</keyword>
<evidence type="ECO:0000256" key="8">
    <source>
        <dbReference type="ARBA" id="ARBA00033442"/>
    </source>
</evidence>
<sequence>MEPPAIGRPINEHTVRIEPVIQLPTYNASQGRLRYYMSLALTFVLLIALFIKQEHINIEGPDNDIPYHRGRHNINIETITVSDIYLQDRIFLKSIQPSLIDQYNFNQWIEEESDIARIKILRNVKYSTNQNDWNDPNIPLGVVTASPSRKSPNYYFQWTRDSAMTLNSLVLDYKEYGESINPMIHDIMFQYFNNSMVLQRLNNRSGNFSIKDKYRGLAEPKYNIDSSPFNENWGRPQNDGPALRIITVLNYLDSVATNGLNINELMGPHYNYNFEDESDLLINFVYYDLQFIVLNYQESCFDLWEEITDRHFFTTIVQFYALRKSIDKWTAFVDEHGMYPNNDSDLFNKMKETYDELFEFLLSKDNFINTEKGYLIESPNLLKSRSGVDIAVILGSIISHPSGDSISDGIPFAVQDSGVLNTLYTLIKSMSIIYPINHPSIPVNMGIALGRYPEDIYDGVQTSEGNPWFISTSTAAELMYKLVETYHTEKKPIVVNIWKTKFWKLFFSNHNNDYWNDDLIITIPYNSLAFNMTLNNVFKYGDSFLEVVRTHMSHEGEMSEQFNKYTGFLQGACDLSWSYSSFLDAIRSRTKAQKLLK</sequence>
<evidence type="ECO:0000313" key="11">
    <source>
        <dbReference type="EMBL" id="KAG0658647.1"/>
    </source>
</evidence>
<dbReference type="AlphaFoldDB" id="A0A9P6VZS0"/>
<dbReference type="InterPro" id="IPR000165">
    <property type="entry name" value="Glucoamylase"/>
</dbReference>
<proteinExistence type="inferred from homology"/>
<evidence type="ECO:0000259" key="10">
    <source>
        <dbReference type="Pfam" id="PF00723"/>
    </source>
</evidence>
<dbReference type="GO" id="GO:0000324">
    <property type="term" value="C:fungal-type vacuole"/>
    <property type="evidence" value="ECO:0007669"/>
    <property type="project" value="TreeGrafter"/>
</dbReference>
<comment type="similarity">
    <text evidence="2">Belongs to the glycosyl hydrolase 15 family.</text>
</comment>
<dbReference type="InterPro" id="IPR012341">
    <property type="entry name" value="6hp_glycosidase-like_sf"/>
</dbReference>
<keyword evidence="7" id="KW-0624">Polysaccharide degradation</keyword>
<dbReference type="PRINTS" id="PR00736">
    <property type="entry name" value="GLHYDRLASE15"/>
</dbReference>
<keyword evidence="6" id="KW-0326">Glycosidase</keyword>
<dbReference type="EMBL" id="PUHR01000207">
    <property type="protein sequence ID" value="KAG0658647.1"/>
    <property type="molecule type" value="Genomic_DNA"/>
</dbReference>
<feature type="domain" description="GH15-like" evidence="10">
    <location>
        <begin position="140"/>
        <end position="586"/>
    </location>
</feature>
<protein>
    <recommendedName>
        <fullName evidence="3">glucan 1,4-alpha-glucosidase</fullName>
        <ecNumber evidence="3">3.2.1.3</ecNumber>
    </recommendedName>
    <alternativeName>
        <fullName evidence="9">1,4-alpha-D-glucan glucohydrolase</fullName>
    </alternativeName>
    <alternativeName>
        <fullName evidence="8">Glucan 1,4-alpha-glucosidase</fullName>
    </alternativeName>
</protein>
<evidence type="ECO:0000256" key="5">
    <source>
        <dbReference type="ARBA" id="ARBA00023277"/>
    </source>
</evidence>